<gene>
    <name evidence="13" type="primary">dat</name>
    <name evidence="13" type="ORF">ACFSOY_04450</name>
</gene>
<evidence type="ECO:0000256" key="2">
    <source>
        <dbReference type="ARBA" id="ARBA00009320"/>
    </source>
</evidence>
<evidence type="ECO:0000256" key="12">
    <source>
        <dbReference type="RuleBase" id="RU004520"/>
    </source>
</evidence>
<evidence type="ECO:0000256" key="11">
    <source>
        <dbReference type="RuleBase" id="RU004516"/>
    </source>
</evidence>
<dbReference type="InterPro" id="IPR036038">
    <property type="entry name" value="Aminotransferase-like"/>
</dbReference>
<dbReference type="InterPro" id="IPR005784">
    <property type="entry name" value="D_amino_transT"/>
</dbReference>
<dbReference type="GO" id="GO:0047810">
    <property type="term" value="F:D-alanine-2-oxoglutarate aminotransferase activity"/>
    <property type="evidence" value="ECO:0007669"/>
    <property type="project" value="UniProtKB-EC"/>
</dbReference>
<evidence type="ECO:0000313" key="14">
    <source>
        <dbReference type="Proteomes" id="UP001597343"/>
    </source>
</evidence>
<dbReference type="PANTHER" id="PTHR42743">
    <property type="entry name" value="AMINO-ACID AMINOTRANSFERASE"/>
    <property type="match status" value="1"/>
</dbReference>
<dbReference type="InterPro" id="IPR050571">
    <property type="entry name" value="Class-IV_PLP-Dep_Aminotrnsfr"/>
</dbReference>
<evidence type="ECO:0000256" key="7">
    <source>
        <dbReference type="ARBA" id="ARBA00022679"/>
    </source>
</evidence>
<dbReference type="RefSeq" id="WP_386044316.1">
    <property type="nucleotide sequence ID" value="NZ_JBHUIO010000002.1"/>
</dbReference>
<dbReference type="Gene3D" id="3.30.470.10">
    <property type="match status" value="1"/>
</dbReference>
<evidence type="ECO:0000256" key="9">
    <source>
        <dbReference type="ARBA" id="ARBA00047911"/>
    </source>
</evidence>
<proteinExistence type="inferred from homology"/>
<dbReference type="InterPro" id="IPR018300">
    <property type="entry name" value="Aminotrans_IV_CS"/>
</dbReference>
<comment type="subunit">
    <text evidence="3">Homodimer.</text>
</comment>
<evidence type="ECO:0000256" key="10">
    <source>
        <dbReference type="RuleBase" id="RU004106"/>
    </source>
</evidence>
<comment type="function">
    <text evidence="12">Acts on the D-isomers of alanine, leucine, aspartate, glutamate, aminobutyrate, norvaline and asparagine. The enzyme transfers an amino group from a substrate D-amino acid to the pyridoxal phosphate cofactor to form pyridoxamine and an alpha-keto acid in the first half-reaction.</text>
</comment>
<protein>
    <recommendedName>
        <fullName evidence="5 12">D-alanine aminotransferase</fullName>
        <ecNumber evidence="4 12">2.6.1.21</ecNumber>
    </recommendedName>
</protein>
<dbReference type="Pfam" id="PF01063">
    <property type="entry name" value="Aminotran_4"/>
    <property type="match status" value="1"/>
</dbReference>
<sequence length="281" mass="31120">MAIGFINGQWIPVEQAVLPIDERGHNFGDGVYEVIRVYQGVPFKMREHLERLLKSAEAILLKLPYTIEELEALIAEGLAKTELQEAAVYMQITRGIATRVHLFPDVPASTTMTIRPAADIPSNVREAGINVTLVEDERWKNCYIKSLNLLPNVIAKQKAKDQGFYEAVFVRDGIVLEGSSCNIFLVKDGVLITPPANRFILHGITRATLLDIASSLQIPVEEKEFGPDLLLSADEAFLTSTSMEVMPIIAVDNQPIGTGKPGEISLKLHAHYRDSYKRVGV</sequence>
<keyword evidence="8 11" id="KW-0663">Pyridoxal phosphate</keyword>
<name>A0ABW4ZU85_9BACL</name>
<reference evidence="14" key="1">
    <citation type="journal article" date="2019" name="Int. J. Syst. Evol. Microbiol.">
        <title>The Global Catalogue of Microorganisms (GCM) 10K type strain sequencing project: providing services to taxonomists for standard genome sequencing and annotation.</title>
        <authorList>
            <consortium name="The Broad Institute Genomics Platform"/>
            <consortium name="The Broad Institute Genome Sequencing Center for Infectious Disease"/>
            <person name="Wu L."/>
            <person name="Ma J."/>
        </authorList>
    </citation>
    <scope>NUCLEOTIDE SEQUENCE [LARGE SCALE GENOMIC DNA]</scope>
    <source>
        <strain evidence="14">CGMCC 1.13574</strain>
    </source>
</reference>
<dbReference type="NCBIfam" id="TIGR01121">
    <property type="entry name" value="D_amino_aminoT"/>
    <property type="match status" value="1"/>
</dbReference>
<comment type="caution">
    <text evidence="13">The sequence shown here is derived from an EMBL/GenBank/DDBJ whole genome shotgun (WGS) entry which is preliminary data.</text>
</comment>
<dbReference type="Gene3D" id="3.20.10.10">
    <property type="entry name" value="D-amino Acid Aminotransferase, subunit A, domain 2"/>
    <property type="match status" value="1"/>
</dbReference>
<dbReference type="PROSITE" id="PS00770">
    <property type="entry name" value="AA_TRANSFER_CLASS_4"/>
    <property type="match status" value="1"/>
</dbReference>
<dbReference type="CDD" id="cd01558">
    <property type="entry name" value="D-AAT_like"/>
    <property type="match status" value="1"/>
</dbReference>
<comment type="catalytic activity">
    <reaction evidence="9 12">
        <text>D-alanine + 2-oxoglutarate = D-glutamate + pyruvate</text>
        <dbReference type="Rhea" id="RHEA:15869"/>
        <dbReference type="ChEBI" id="CHEBI:15361"/>
        <dbReference type="ChEBI" id="CHEBI:16810"/>
        <dbReference type="ChEBI" id="CHEBI:29986"/>
        <dbReference type="ChEBI" id="CHEBI:57416"/>
        <dbReference type="EC" id="2.6.1.21"/>
    </reaction>
</comment>
<dbReference type="InterPro" id="IPR001544">
    <property type="entry name" value="Aminotrans_IV"/>
</dbReference>
<dbReference type="EC" id="2.6.1.21" evidence="4 12"/>
<keyword evidence="6 13" id="KW-0032">Aminotransferase</keyword>
<evidence type="ECO:0000256" key="8">
    <source>
        <dbReference type="ARBA" id="ARBA00022898"/>
    </source>
</evidence>
<accession>A0ABW4ZU85</accession>
<comment type="similarity">
    <text evidence="2 10">Belongs to the class-IV pyridoxal-phosphate-dependent aminotransferase family.</text>
</comment>
<dbReference type="PANTHER" id="PTHR42743:SF10">
    <property type="entry name" value="D-ALANINE AMINOTRANSFERASE"/>
    <property type="match status" value="1"/>
</dbReference>
<evidence type="ECO:0000256" key="6">
    <source>
        <dbReference type="ARBA" id="ARBA00022576"/>
    </source>
</evidence>
<keyword evidence="7 13" id="KW-0808">Transferase</keyword>
<organism evidence="13 14">
    <name type="scientific">Tumebacillus lipolyticus</name>
    <dbReference type="NCBI Taxonomy" id="1280370"/>
    <lineage>
        <taxon>Bacteria</taxon>
        <taxon>Bacillati</taxon>
        <taxon>Bacillota</taxon>
        <taxon>Bacilli</taxon>
        <taxon>Bacillales</taxon>
        <taxon>Alicyclobacillaceae</taxon>
        <taxon>Tumebacillus</taxon>
    </lineage>
</organism>
<evidence type="ECO:0000256" key="5">
    <source>
        <dbReference type="ARBA" id="ARBA00021779"/>
    </source>
</evidence>
<dbReference type="EMBL" id="JBHUIO010000002">
    <property type="protein sequence ID" value="MFD2169270.1"/>
    <property type="molecule type" value="Genomic_DNA"/>
</dbReference>
<evidence type="ECO:0000256" key="1">
    <source>
        <dbReference type="ARBA" id="ARBA00001933"/>
    </source>
</evidence>
<dbReference type="SUPFAM" id="SSF56752">
    <property type="entry name" value="D-aminoacid aminotransferase-like PLP-dependent enzymes"/>
    <property type="match status" value="1"/>
</dbReference>
<dbReference type="InterPro" id="IPR043131">
    <property type="entry name" value="BCAT-like_N"/>
</dbReference>
<dbReference type="Proteomes" id="UP001597343">
    <property type="component" value="Unassembled WGS sequence"/>
</dbReference>
<evidence type="ECO:0000256" key="4">
    <source>
        <dbReference type="ARBA" id="ARBA00012874"/>
    </source>
</evidence>
<evidence type="ECO:0000313" key="13">
    <source>
        <dbReference type="EMBL" id="MFD2169270.1"/>
    </source>
</evidence>
<evidence type="ECO:0000256" key="3">
    <source>
        <dbReference type="ARBA" id="ARBA00011738"/>
    </source>
</evidence>
<comment type="cofactor">
    <cofactor evidence="1 11">
        <name>pyridoxal 5'-phosphate</name>
        <dbReference type="ChEBI" id="CHEBI:597326"/>
    </cofactor>
</comment>
<dbReference type="InterPro" id="IPR043132">
    <property type="entry name" value="BCAT-like_C"/>
</dbReference>
<keyword evidence="14" id="KW-1185">Reference proteome</keyword>